<dbReference type="SMART" id="SM00088">
    <property type="entry name" value="PINT"/>
    <property type="match status" value="1"/>
</dbReference>
<keyword evidence="4 11" id="KW-0812">Transmembrane</keyword>
<feature type="transmembrane region" description="Helical" evidence="11">
    <location>
        <begin position="898"/>
        <end position="924"/>
    </location>
</feature>
<keyword evidence="6" id="KW-0547">Nucleotide-binding</keyword>
<dbReference type="PROSITE" id="PS50893">
    <property type="entry name" value="ABC_TRANSPORTER_2"/>
    <property type="match status" value="2"/>
</dbReference>
<dbReference type="SUPFAM" id="SSF90123">
    <property type="entry name" value="ABC transporter transmembrane region"/>
    <property type="match status" value="2"/>
</dbReference>
<evidence type="ECO:0000259" key="13">
    <source>
        <dbReference type="PROSITE" id="PS50893"/>
    </source>
</evidence>
<reference evidence="15 16" key="1">
    <citation type="journal article" date="2018" name="Evol. Lett.">
        <title>Horizontal gene cluster transfer increased hallucinogenic mushroom diversity.</title>
        <authorList>
            <person name="Reynolds H.T."/>
            <person name="Vijayakumar V."/>
            <person name="Gluck-Thaler E."/>
            <person name="Korotkin H.B."/>
            <person name="Matheny P.B."/>
            <person name="Slot J.C."/>
        </authorList>
    </citation>
    <scope>NUCLEOTIDE SEQUENCE [LARGE SCALE GENOMIC DNA]</scope>
    <source>
        <strain evidence="15 16">SRW20</strain>
    </source>
</reference>
<feature type="transmembrane region" description="Helical" evidence="11">
    <location>
        <begin position="989"/>
        <end position="1008"/>
    </location>
</feature>
<evidence type="ECO:0000313" key="16">
    <source>
        <dbReference type="Proteomes" id="UP000284706"/>
    </source>
</evidence>
<comment type="subcellular location">
    <subcellularLocation>
        <location evidence="1">Membrane</location>
        <topology evidence="1">Multi-pass membrane protein</topology>
    </subcellularLocation>
</comment>
<feature type="transmembrane region" description="Helical" evidence="11">
    <location>
        <begin position="375"/>
        <end position="394"/>
    </location>
</feature>
<dbReference type="Gene3D" id="1.20.1560.10">
    <property type="entry name" value="ABC transporter type 1, transmembrane domain"/>
    <property type="match status" value="2"/>
</dbReference>
<organism evidence="15 16">
    <name type="scientific">Gymnopilus dilepis</name>
    <dbReference type="NCBI Taxonomy" id="231916"/>
    <lineage>
        <taxon>Eukaryota</taxon>
        <taxon>Fungi</taxon>
        <taxon>Dikarya</taxon>
        <taxon>Basidiomycota</taxon>
        <taxon>Agaricomycotina</taxon>
        <taxon>Agaricomycetes</taxon>
        <taxon>Agaricomycetidae</taxon>
        <taxon>Agaricales</taxon>
        <taxon>Agaricineae</taxon>
        <taxon>Hymenogastraceae</taxon>
        <taxon>Gymnopilus</taxon>
    </lineage>
</organism>
<evidence type="ECO:0000256" key="10">
    <source>
        <dbReference type="SAM" id="MobiDB-lite"/>
    </source>
</evidence>
<dbReference type="SMART" id="SM00382">
    <property type="entry name" value="AAA"/>
    <property type="match status" value="2"/>
</dbReference>
<evidence type="ECO:0000256" key="1">
    <source>
        <dbReference type="ARBA" id="ARBA00004141"/>
    </source>
</evidence>
<dbReference type="SUPFAM" id="SSF52540">
    <property type="entry name" value="P-loop containing nucleoside triphosphate hydrolases"/>
    <property type="match status" value="2"/>
</dbReference>
<proteinExistence type="inferred from homology"/>
<evidence type="ECO:0000259" key="14">
    <source>
        <dbReference type="PROSITE" id="PS50929"/>
    </source>
</evidence>
<dbReference type="InterPro" id="IPR036640">
    <property type="entry name" value="ABC1_TM_sf"/>
</dbReference>
<dbReference type="GO" id="GO:0016020">
    <property type="term" value="C:membrane"/>
    <property type="evidence" value="ECO:0007669"/>
    <property type="project" value="UniProtKB-SubCell"/>
</dbReference>
<feature type="compositionally biased region" description="Acidic residues" evidence="10">
    <location>
        <begin position="1"/>
        <end position="10"/>
    </location>
</feature>
<dbReference type="CDD" id="cd18606">
    <property type="entry name" value="ABC_6TM_YOR1_D2_like"/>
    <property type="match status" value="1"/>
</dbReference>
<evidence type="ECO:0000256" key="8">
    <source>
        <dbReference type="ARBA" id="ARBA00022989"/>
    </source>
</evidence>
<feature type="domain" description="ABC transmembrane type-1" evidence="14">
    <location>
        <begin position="210"/>
        <end position="515"/>
    </location>
</feature>
<evidence type="ECO:0000259" key="12">
    <source>
        <dbReference type="PROSITE" id="PS50250"/>
    </source>
</evidence>
<dbReference type="InterPro" id="IPR045135">
    <property type="entry name" value="Rpn7_N"/>
</dbReference>
<accession>A0A409VTT5</accession>
<dbReference type="InterPro" id="IPR000717">
    <property type="entry name" value="PCI_dom"/>
</dbReference>
<dbReference type="InterPro" id="IPR011527">
    <property type="entry name" value="ABC1_TM_dom"/>
</dbReference>
<sequence>MASREDEDVAAAEKAVSTSSVTPVSSSDGHEKDEEKPSSQQVNIQLDFGEVQIRSRTSWWKIWIPSGTPPPPRMSLQLAPEIPLHTASIFSILTYAWVTPIMTLGYQRTLQATDLWRLDDGRSSEVLAEKFDESWKKRQQRADTWNADLQKGIIHPSLLQRVLWTFQSISAGRNFWTRRKILEKRWREVDGRKAPSIALALNDTVGTFFWTGGMFKVFGDTAQLMGPILIKAIINFAKKREAAKLSKEPVPDIGLGIAMAIGLFLLTVSASIGQHQFFWRSMLTGVLARATLIKSIYRRGVNLTGRARTKITNADLVNHISTDVSRIDACAQWFHAGEEALCKAFTYYAFVHLWTAPIQISVCLIILLFQLGPSALAGFGLFLAIAPLQERAMVQQFQIRKKSMKYTDQRAKTLLEVLGSMRVVKYFSYEVPFLKRLYHTREDELRGIKSILVSQSANVAFAFSIPVLAATLAFVTYTHVTIGFDVAVIFASLSLFQLLRQPMMFLPRALSATSDARSALERLQRVFNAQTRDGEGLCMDKNLKWGLRVENATFEWEIASAANDGKDDTSDTTSLAPFRVRNINMNVQRGTLVAIVGRVGSGKSSLLMGLIGEMRRLNGSVVFGGRVAYCPQTAWIQNASVRDNILFGQSYNEERYWRVIEQASLLHDLELLADGDLTEIGEKGVNLSGGQKQRINVARALYYNADVVVMDDPLSAVDAHVGKALFHDAILGALRNQGKTVIFVTHALHFLSQCDYIYTMHDGHITEMGTYQELVAAQGEFARLDKEFGGGDNEQDQEATEVTVFKDQTKLRMVSATRQAAGTGKLEGKLIVKEHRSTGSISGEVYKAYLRAGRGYLMAPLLVILILMMQGSQLLSSYTLVWWQENFFHRPFSFYQTLYAVLGVSQAISTFLLGCCTDVFSYFVSRNLHHDGITNVFHAPMSFFDTTPMGRILGVFGKDIDNIDTQLPVVLTISNVMGSVVIITVVEHYFIIVAVVIALGYQYFASFYRASAREVKRLGKSFFSHELEHRKLSMIRLPTLRTYGEIPRFLKENAYYIDLENRALILTVTNQRWLAIRLDFCGALLVFFVALFAVVGVSGTSAAQVGLILTYTTSLTQACGMLTRQTAEVENYLNSVERVVHYSRSDLMTQEPPHEVPENKPPPEWPQNGAIEFRDVYMRYRPNLPNVLHGISMSIRGGEKIGIVGRTGAGKSSITLALLRIVEYVGRITIDGVDISKIGLRDLRTKIAIIPQDPTVFSGTVRTALDPFSIYDDARLWDALRRSFLVGDRSVEDSERDQANGSSSRITLDTVIEPEGSNLSVGQRSLLSLARALVRETKVVILDEATASVDLETDKKIQHTIQTEFQDRTLICIAHRLRTILNYDRILVLDSGNIAEFDTPITLFNKKDGIFRGLCENSSITEKDILGFQARNYVRKGVMDVDQVEEPQTQEASAPQKRMALPVDDAHPFDLEGYISNYSGRTAIDRLIFIMSLCPSIAPEAFQLCMQYIHQSRDPSLYQNLCQAYEQLASNTEVPVPSLMDLSGLDTKWADDMLSKNQSDRVKLEVELKTYSNNMIKESIRMAHRDLGDFYRATGDHGTSLKHYTKSREFCTTSQHVLDMCMSILELLIEQRNYSHLTTYVFKADAALDAATAANASSSSTTGVSAPAGATKKKSAERDNVQAKLDLATALSHLGQGNYEKAAQAFLKIGPAKDLGDWIGKLIAPGDIAIYGTLCALATFPRSAIKARVLENSVFSAYIEQEPYVRELIEAYMNSNFKTVLELLSRYSTRHYIDLHLSPHVHELTSLIRNSAVVMYFKPFASIKLERMSAAFGWSIEEVEYHVVNLIQAGDIQGRVDSQNKILLAKKSDLRDELFARAIKVGTDMQAANRKLLLRMRLQQADLIVKPPKGGNTAEFYPGAE</sequence>
<evidence type="ECO:0000256" key="4">
    <source>
        <dbReference type="ARBA" id="ARBA00022692"/>
    </source>
</evidence>
<dbReference type="InterPro" id="IPR003593">
    <property type="entry name" value="AAA+_ATPase"/>
</dbReference>
<dbReference type="GO" id="GO:0005524">
    <property type="term" value="F:ATP binding"/>
    <property type="evidence" value="ECO:0007669"/>
    <property type="project" value="UniProtKB-KW"/>
</dbReference>
<dbReference type="STRING" id="231916.A0A409VTT5"/>
<dbReference type="PROSITE" id="PS50929">
    <property type="entry name" value="ABC_TM1F"/>
    <property type="match status" value="2"/>
</dbReference>
<keyword evidence="16" id="KW-1185">Reference proteome</keyword>
<feature type="transmembrane region" description="Helical" evidence="11">
    <location>
        <begin position="253"/>
        <end position="273"/>
    </location>
</feature>
<evidence type="ECO:0000256" key="6">
    <source>
        <dbReference type="ARBA" id="ARBA00022741"/>
    </source>
</evidence>
<dbReference type="PANTHER" id="PTHR24223">
    <property type="entry name" value="ATP-BINDING CASSETTE SUB-FAMILY C"/>
    <property type="match status" value="1"/>
</dbReference>
<feature type="transmembrane region" description="Helical" evidence="11">
    <location>
        <begin position="480"/>
        <end position="499"/>
    </location>
</feature>
<dbReference type="EMBL" id="NHYE01005565">
    <property type="protein sequence ID" value="PPQ69691.1"/>
    <property type="molecule type" value="Genomic_DNA"/>
</dbReference>
<dbReference type="InterPro" id="IPR017871">
    <property type="entry name" value="ABC_transporter-like_CS"/>
</dbReference>
<protein>
    <submittedName>
        <fullName evidence="15">Uncharacterized protein</fullName>
    </submittedName>
</protein>
<dbReference type="GO" id="GO:0140359">
    <property type="term" value="F:ABC-type transporter activity"/>
    <property type="evidence" value="ECO:0007669"/>
    <property type="project" value="InterPro"/>
</dbReference>
<feature type="compositionally biased region" description="Low complexity" evidence="10">
    <location>
        <begin position="12"/>
        <end position="27"/>
    </location>
</feature>
<comment type="caution">
    <text evidence="15">The sequence shown here is derived from an EMBL/GenBank/DDBJ whole genome shotgun (WGS) entry which is preliminary data.</text>
</comment>
<keyword evidence="7" id="KW-0067">ATP-binding</keyword>
<feature type="region of interest" description="Disordered" evidence="10">
    <location>
        <begin position="1"/>
        <end position="43"/>
    </location>
</feature>
<feature type="transmembrane region" description="Helical" evidence="11">
    <location>
        <begin position="856"/>
        <end position="878"/>
    </location>
</feature>
<feature type="transmembrane region" description="Helical" evidence="11">
    <location>
        <begin position="345"/>
        <end position="369"/>
    </location>
</feature>
<keyword evidence="3" id="KW-0813">Transport</keyword>
<dbReference type="Pfam" id="PF00005">
    <property type="entry name" value="ABC_tran"/>
    <property type="match status" value="2"/>
</dbReference>
<dbReference type="GO" id="GO:0016887">
    <property type="term" value="F:ATP hydrolysis activity"/>
    <property type="evidence" value="ECO:0007669"/>
    <property type="project" value="InterPro"/>
</dbReference>
<feature type="compositionally biased region" description="Basic and acidic residues" evidence="10">
    <location>
        <begin position="28"/>
        <end position="37"/>
    </location>
</feature>
<dbReference type="SUPFAM" id="SSF46785">
    <property type="entry name" value="Winged helix' DNA-binding domain"/>
    <property type="match status" value="1"/>
</dbReference>
<feature type="domain" description="ABC transporter" evidence="13">
    <location>
        <begin position="547"/>
        <end position="787"/>
    </location>
</feature>
<dbReference type="InterPro" id="IPR003439">
    <property type="entry name" value="ABC_transporter-like_ATP-bd"/>
</dbReference>
<keyword evidence="5" id="KW-0677">Repeat</keyword>
<name>A0A409VTT5_9AGAR</name>
<dbReference type="Pfam" id="PF01399">
    <property type="entry name" value="PCI"/>
    <property type="match status" value="1"/>
</dbReference>
<evidence type="ECO:0000256" key="3">
    <source>
        <dbReference type="ARBA" id="ARBA00022448"/>
    </source>
</evidence>
<dbReference type="Proteomes" id="UP000284706">
    <property type="component" value="Unassembled WGS sequence"/>
</dbReference>
<gene>
    <name evidence="15" type="ORF">CVT26_001650</name>
</gene>
<feature type="region of interest" description="Disordered" evidence="10">
    <location>
        <begin position="1658"/>
        <end position="1677"/>
    </location>
</feature>
<dbReference type="Pfam" id="PF00664">
    <property type="entry name" value="ABC_membrane"/>
    <property type="match status" value="3"/>
</dbReference>
<dbReference type="CDD" id="cd18597">
    <property type="entry name" value="ABC_6TM_YOR1_D1_like"/>
    <property type="match status" value="1"/>
</dbReference>
<dbReference type="FunFam" id="1.20.1560.10:FF:000013">
    <property type="entry name" value="ABC transporter C family member 2"/>
    <property type="match status" value="1"/>
</dbReference>
<dbReference type="CDD" id="cd03250">
    <property type="entry name" value="ABCC_MRP_domain1"/>
    <property type="match status" value="1"/>
</dbReference>
<dbReference type="OrthoDB" id="6500128at2759"/>
<dbReference type="InParanoid" id="A0A409VTT5"/>
<feature type="transmembrane region" description="Helical" evidence="11">
    <location>
        <begin position="1080"/>
        <end position="1099"/>
    </location>
</feature>
<evidence type="ECO:0000256" key="5">
    <source>
        <dbReference type="ARBA" id="ARBA00022737"/>
    </source>
</evidence>
<dbReference type="InterPro" id="IPR027417">
    <property type="entry name" value="P-loop_NTPase"/>
</dbReference>
<dbReference type="Gene3D" id="1.25.40.570">
    <property type="match status" value="1"/>
</dbReference>
<dbReference type="CDD" id="cd03244">
    <property type="entry name" value="ABCC_MRP_domain2"/>
    <property type="match status" value="1"/>
</dbReference>
<evidence type="ECO:0000256" key="7">
    <source>
        <dbReference type="ARBA" id="ARBA00022840"/>
    </source>
</evidence>
<feature type="domain" description="PCI" evidence="12">
    <location>
        <begin position="1698"/>
        <end position="1870"/>
    </location>
</feature>
<dbReference type="PROSITE" id="PS50250">
    <property type="entry name" value="PCI"/>
    <property type="match status" value="1"/>
</dbReference>
<dbReference type="PROSITE" id="PS00211">
    <property type="entry name" value="ABC_TRANSPORTER_1"/>
    <property type="match status" value="2"/>
</dbReference>
<comment type="similarity">
    <text evidence="2">Belongs to the ABC transporter superfamily. ABCC family. Conjugate transporter (TC 3.A.1.208) subfamily.</text>
</comment>
<dbReference type="Gene3D" id="3.40.50.300">
    <property type="entry name" value="P-loop containing nucleotide triphosphate hydrolases"/>
    <property type="match status" value="2"/>
</dbReference>
<evidence type="ECO:0000256" key="11">
    <source>
        <dbReference type="SAM" id="Phobius"/>
    </source>
</evidence>
<dbReference type="PANTHER" id="PTHR24223:SF456">
    <property type="entry name" value="MULTIDRUG RESISTANCE-ASSOCIATED PROTEIN LETHAL(2)03659"/>
    <property type="match status" value="1"/>
</dbReference>
<dbReference type="Pfam" id="PF10602">
    <property type="entry name" value="RPN7"/>
    <property type="match status" value="1"/>
</dbReference>
<feature type="transmembrane region" description="Helical" evidence="11">
    <location>
        <begin position="451"/>
        <end position="474"/>
    </location>
</feature>
<keyword evidence="8 11" id="KW-1133">Transmembrane helix</keyword>
<dbReference type="InterPro" id="IPR036390">
    <property type="entry name" value="WH_DNA-bd_sf"/>
</dbReference>
<dbReference type="FunFam" id="3.40.50.300:FF:000997">
    <property type="entry name" value="Multidrug resistance-associated protein 1"/>
    <property type="match status" value="1"/>
</dbReference>
<evidence type="ECO:0000256" key="2">
    <source>
        <dbReference type="ARBA" id="ARBA00009726"/>
    </source>
</evidence>
<keyword evidence="9 11" id="KW-0472">Membrane</keyword>
<dbReference type="FunFam" id="3.40.50.300:FF:000565">
    <property type="entry name" value="ABC bile acid transporter"/>
    <property type="match status" value="1"/>
</dbReference>
<feature type="compositionally biased region" description="Low complexity" evidence="10">
    <location>
        <begin position="1658"/>
        <end position="1670"/>
    </location>
</feature>
<feature type="domain" description="ABC transmembrane type-1" evidence="14">
    <location>
        <begin position="861"/>
        <end position="1131"/>
    </location>
</feature>
<dbReference type="InterPro" id="IPR050173">
    <property type="entry name" value="ABC_transporter_C-like"/>
</dbReference>
<feature type="domain" description="ABC transporter" evidence="13">
    <location>
        <begin position="1171"/>
        <end position="1416"/>
    </location>
</feature>
<feature type="transmembrane region" description="Helical" evidence="11">
    <location>
        <begin position="967"/>
        <end position="983"/>
    </location>
</feature>
<evidence type="ECO:0000256" key="9">
    <source>
        <dbReference type="ARBA" id="ARBA00023136"/>
    </source>
</evidence>
<evidence type="ECO:0000313" key="15">
    <source>
        <dbReference type="EMBL" id="PPQ69691.1"/>
    </source>
</evidence>